<feature type="compositionally biased region" description="Low complexity" evidence="6">
    <location>
        <begin position="678"/>
        <end position="688"/>
    </location>
</feature>
<protein>
    <submittedName>
        <fullName evidence="9">Export mediator factor NEMF</fullName>
    </submittedName>
</protein>
<gene>
    <name evidence="9" type="ORF">SEMRO_748_G196640.1</name>
</gene>
<dbReference type="GO" id="GO:0072344">
    <property type="term" value="P:rescue of stalled ribosome"/>
    <property type="evidence" value="ECO:0007669"/>
    <property type="project" value="TreeGrafter"/>
</dbReference>
<dbReference type="Gene3D" id="2.30.310.10">
    <property type="entry name" value="ibrinogen binding protein from staphylococcus aureus domain"/>
    <property type="match status" value="1"/>
</dbReference>
<evidence type="ECO:0000259" key="7">
    <source>
        <dbReference type="Pfam" id="PF05670"/>
    </source>
</evidence>
<dbReference type="Pfam" id="PF11923">
    <property type="entry name" value="NFACT-C"/>
    <property type="match status" value="1"/>
</dbReference>
<dbReference type="PANTHER" id="PTHR15239:SF6">
    <property type="entry name" value="RIBOSOME QUALITY CONTROL COMPLEX SUBUNIT NEMF"/>
    <property type="match status" value="1"/>
</dbReference>
<reference evidence="9" key="1">
    <citation type="submission" date="2020-06" db="EMBL/GenBank/DDBJ databases">
        <authorList>
            <consortium name="Plant Systems Biology data submission"/>
        </authorList>
    </citation>
    <scope>NUCLEOTIDE SEQUENCE</scope>
    <source>
        <strain evidence="9">D6</strain>
    </source>
</reference>
<dbReference type="GO" id="GO:1990116">
    <property type="term" value="P:ribosome-associated ubiquitin-dependent protein catabolic process"/>
    <property type="evidence" value="ECO:0007669"/>
    <property type="project" value="TreeGrafter"/>
</dbReference>
<comment type="caution">
    <text evidence="9">The sequence shown here is derived from an EMBL/GenBank/DDBJ whole genome shotgun (WGS) entry which is preliminary data.</text>
</comment>
<dbReference type="InterPro" id="IPR021846">
    <property type="entry name" value="NFACT-C"/>
</dbReference>
<feature type="domain" description="NFACT RNA-binding" evidence="7">
    <location>
        <begin position="699"/>
        <end position="824"/>
    </location>
</feature>
<sequence length="1394" mass="154542">MGIKVRFDGLDVMAMVSHLNHVALGRRVINIYEGDTNDSFLFKLDHTGAATSTSTGGEDDKEKLMLYMESGIRFHGTQRQNNATVGGGGLNKPLAPFVFQLRKQLRGLRLEQVTQLGQGDRVVHFVFGMGAQRRALLLELYAKGNLVLCDANYTIMALLRSHQYQTNNNNNNTDKSNAAGAVQVQVGQVYPVTYAARNVVVTNDDNNNDTKQAEEEQDKESTEEDKQEEQPQGPLSVTASSSAEEWSAWATEQVQHQQATMQQQAATNSNNNNKKNSKKDKQAGQHINLKTLLLKPSCGISHYGPNFLEHCILKTAGWKPHVPLQNNNSDDNNDNNLPPIEEWQQFLQVLAEESAKLDANPKATTTSAEPPKGYILYSHKKKKSTTKNDDSNDNDDDNKQDAAITQANTIDGTSFFTDKVLEEFQPYLLLQQHQGRHVLEFGTFNEAVDTFYGHLEGQKRLLKAEAAEQAATTKLEKIRHDQQVRLQGLEVELARVQEQAQVVEWNADRVEAALTVINSALDSGMDWEQLEQLIQVEQKENHNPIALLIYELDLEQDSMVLELPTADCNEEDDDNEEEEEQPAEEEQHTNNKKKKKGKQQQNGKGGADAQAARKKKVKKNHVLVTISLKESAHGNASQLFAKYRAMKEKSQRTVEASTKALKAAEETAQRQLADAKQKTQQATNTTALGSNVKPPWFTKFHWFITSDNYLVLGGRDAHQNEVLVKKYLRPGDAYLHADVHGAASCILRAKRIRGPSKKGSSKKATQTLPLSEQALREAGNFTICRSSAWTSKMVTSAWWVESHQVSKTAPTGEYLKVGAFMIRGKKNFLPPTQLEMGIGVMFRLATPEGTLDPATYARHKNERRDFALMEILELQQEDDDDDDHDDDVAPVARGNNSRDEKVAAEEEEANTEKAATDEAEKQGPTTEEMPASASNLSTDEATGEENGTKSSQEQQNDDKEASASPKNSASEKESNPASEPSPAPSTEKKKKKGLSVKERKLIKKYGSLEEAERVLAEREKKEQEDNEKAKLLVPADSAEEEEDEPDDANNNQGSMKRGKRGKKKKAARKYADQDDEDRELAMLALQGGEKVKKANKDKRNVGPASEEQKQAAAETTALLVKDAAEFAEKLPEDIRSVLADCVTVQNKGDEEVVVRWDKFDADVLDQLISFEGPHEAKLKASKRLLFLKSTSRVDNFSASLAGILRTIKKYGYENLETDLDTKANGKGSDGAKRKTKEEKKAESAEWKETLAEEGVVAEDGEEDEDADIDDTAENNKLTGKPHPEDALVYALPVCAPYQTLSQYTYRIKLTPGNMKRGKAGKQCVDMFLKGDIGGIAGKNTPSAIAEVCKDLIKKVGDNDWIQSLCPDVKISSAGASKATKKQKANNKAKARKKK</sequence>
<feature type="compositionally biased region" description="Acidic residues" evidence="6">
    <location>
        <begin position="877"/>
        <end position="888"/>
    </location>
</feature>
<feature type="region of interest" description="Disordered" evidence="6">
    <location>
        <begin position="1373"/>
        <end position="1394"/>
    </location>
</feature>
<evidence type="ECO:0000256" key="3">
    <source>
        <dbReference type="ARBA" id="ARBA00022490"/>
    </source>
</evidence>
<evidence type="ECO:0000313" key="10">
    <source>
        <dbReference type="Proteomes" id="UP001153069"/>
    </source>
</evidence>
<feature type="region of interest" description="Disordered" evidence="6">
    <location>
        <begin position="199"/>
        <end position="283"/>
    </location>
</feature>
<evidence type="ECO:0000256" key="1">
    <source>
        <dbReference type="ARBA" id="ARBA00004496"/>
    </source>
</evidence>
<evidence type="ECO:0000259" key="8">
    <source>
        <dbReference type="Pfam" id="PF11923"/>
    </source>
</evidence>
<proteinExistence type="inferred from homology"/>
<dbReference type="GO" id="GO:0005737">
    <property type="term" value="C:cytoplasm"/>
    <property type="evidence" value="ECO:0007669"/>
    <property type="project" value="UniProtKB-SubCell"/>
</dbReference>
<feature type="compositionally biased region" description="Basic and acidic residues" evidence="6">
    <location>
        <begin position="665"/>
        <end position="677"/>
    </location>
</feature>
<feature type="compositionally biased region" description="Acidic residues" evidence="6">
    <location>
        <begin position="568"/>
        <end position="584"/>
    </location>
</feature>
<dbReference type="InterPro" id="IPR008532">
    <property type="entry name" value="NFACT_RNA-bd"/>
</dbReference>
<feature type="compositionally biased region" description="Low complexity" evidence="6">
    <location>
        <begin position="599"/>
        <end position="610"/>
    </location>
</feature>
<comment type="similarity">
    <text evidence="2">Belongs to the NEMF family.</text>
</comment>
<name>A0A9N8HKD0_9STRA</name>
<feature type="compositionally biased region" description="Basic and acidic residues" evidence="6">
    <location>
        <begin position="1219"/>
        <end position="1250"/>
    </location>
</feature>
<evidence type="ECO:0000313" key="9">
    <source>
        <dbReference type="EMBL" id="CAB9515922.1"/>
    </source>
</evidence>
<feature type="coiled-coil region" evidence="5">
    <location>
        <begin position="479"/>
        <end position="513"/>
    </location>
</feature>
<feature type="region of interest" description="Disordered" evidence="6">
    <location>
        <begin position="877"/>
        <end position="1110"/>
    </location>
</feature>
<dbReference type="OrthoDB" id="207084at2759"/>
<dbReference type="InterPro" id="IPR051608">
    <property type="entry name" value="RQC_Subunit_NEMF"/>
</dbReference>
<keyword evidence="10" id="KW-1185">Reference proteome</keyword>
<dbReference type="PANTHER" id="PTHR15239">
    <property type="entry name" value="NUCLEAR EXPORT MEDIATOR FACTOR NEMF"/>
    <property type="match status" value="1"/>
</dbReference>
<dbReference type="GO" id="GO:0043023">
    <property type="term" value="F:ribosomal large subunit binding"/>
    <property type="evidence" value="ECO:0007669"/>
    <property type="project" value="TreeGrafter"/>
</dbReference>
<evidence type="ECO:0000256" key="2">
    <source>
        <dbReference type="ARBA" id="ARBA00008318"/>
    </source>
</evidence>
<feature type="compositionally biased region" description="Basic and acidic residues" evidence="6">
    <location>
        <begin position="1006"/>
        <end position="1030"/>
    </location>
</feature>
<feature type="compositionally biased region" description="Basic residues" evidence="6">
    <location>
        <begin position="1056"/>
        <end position="1068"/>
    </location>
</feature>
<feature type="region of interest" description="Disordered" evidence="6">
    <location>
        <begin position="1219"/>
        <end position="1280"/>
    </location>
</feature>
<keyword evidence="4 5" id="KW-0175">Coiled coil</keyword>
<feature type="region of interest" description="Disordered" evidence="6">
    <location>
        <begin position="568"/>
        <end position="618"/>
    </location>
</feature>
<evidence type="ECO:0000256" key="4">
    <source>
        <dbReference type="ARBA" id="ARBA00023054"/>
    </source>
</evidence>
<dbReference type="EMBL" id="CAICTM010000747">
    <property type="protein sequence ID" value="CAB9515922.1"/>
    <property type="molecule type" value="Genomic_DNA"/>
</dbReference>
<dbReference type="GO" id="GO:0000049">
    <property type="term" value="F:tRNA binding"/>
    <property type="evidence" value="ECO:0007669"/>
    <property type="project" value="TreeGrafter"/>
</dbReference>
<evidence type="ECO:0000256" key="5">
    <source>
        <dbReference type="SAM" id="Coils"/>
    </source>
</evidence>
<feature type="compositionally biased region" description="Basic and acidic residues" evidence="6">
    <location>
        <begin position="1089"/>
        <end position="1100"/>
    </location>
</feature>
<dbReference type="GO" id="GO:1990112">
    <property type="term" value="C:RQC complex"/>
    <property type="evidence" value="ECO:0007669"/>
    <property type="project" value="TreeGrafter"/>
</dbReference>
<organism evidence="9 10">
    <name type="scientific">Seminavis robusta</name>
    <dbReference type="NCBI Taxonomy" id="568900"/>
    <lineage>
        <taxon>Eukaryota</taxon>
        <taxon>Sar</taxon>
        <taxon>Stramenopiles</taxon>
        <taxon>Ochrophyta</taxon>
        <taxon>Bacillariophyta</taxon>
        <taxon>Bacillariophyceae</taxon>
        <taxon>Bacillariophycidae</taxon>
        <taxon>Naviculales</taxon>
        <taxon>Naviculaceae</taxon>
        <taxon>Seminavis</taxon>
    </lineage>
</organism>
<dbReference type="Pfam" id="PF05670">
    <property type="entry name" value="NFACT-R_1"/>
    <property type="match status" value="1"/>
</dbReference>
<feature type="compositionally biased region" description="Acidic residues" evidence="6">
    <location>
        <begin position="1255"/>
        <end position="1272"/>
    </location>
</feature>
<dbReference type="Proteomes" id="UP001153069">
    <property type="component" value="Unassembled WGS sequence"/>
</dbReference>
<feature type="domain" description="NFACT protein C-terminal" evidence="8">
    <location>
        <begin position="1271"/>
        <end position="1371"/>
    </location>
</feature>
<feature type="compositionally biased region" description="Acidic residues" evidence="6">
    <location>
        <begin position="215"/>
        <end position="227"/>
    </location>
</feature>
<evidence type="ECO:0000256" key="6">
    <source>
        <dbReference type="SAM" id="MobiDB-lite"/>
    </source>
</evidence>
<feature type="compositionally biased region" description="Acidic residues" evidence="6">
    <location>
        <begin position="1037"/>
        <end position="1047"/>
    </location>
</feature>
<feature type="compositionally biased region" description="Basic residues" evidence="6">
    <location>
        <begin position="1378"/>
        <end position="1394"/>
    </location>
</feature>
<accession>A0A9N8HKD0</accession>
<feature type="compositionally biased region" description="Basic and acidic residues" evidence="6">
    <location>
        <begin position="896"/>
        <end position="921"/>
    </location>
</feature>
<keyword evidence="3" id="KW-0963">Cytoplasm</keyword>
<feature type="region of interest" description="Disordered" evidence="6">
    <location>
        <begin position="357"/>
        <end position="399"/>
    </location>
</feature>
<comment type="subcellular location">
    <subcellularLocation>
        <location evidence="1">Cytoplasm</location>
    </subcellularLocation>
</comment>
<feature type="region of interest" description="Disordered" evidence="6">
    <location>
        <begin position="665"/>
        <end position="690"/>
    </location>
</feature>
<feature type="compositionally biased region" description="Low complexity" evidence="6">
    <location>
        <begin position="238"/>
        <end position="274"/>
    </location>
</feature>